<evidence type="ECO:0000259" key="1">
    <source>
        <dbReference type="SMART" id="SM00880"/>
    </source>
</evidence>
<gene>
    <name evidence="2" type="ORF">SAMN05444280_105109</name>
</gene>
<accession>A0A1M6DM55</accession>
<dbReference type="PANTHER" id="PTHR39339:SF1">
    <property type="entry name" value="CHAD DOMAIN-CONTAINING PROTEIN"/>
    <property type="match status" value="1"/>
</dbReference>
<dbReference type="SMART" id="SM00880">
    <property type="entry name" value="CHAD"/>
    <property type="match status" value="1"/>
</dbReference>
<evidence type="ECO:0000313" key="3">
    <source>
        <dbReference type="Proteomes" id="UP000184050"/>
    </source>
</evidence>
<dbReference type="RefSeq" id="WP_073166381.1">
    <property type="nucleotide sequence ID" value="NZ_FQZE01000005.1"/>
</dbReference>
<evidence type="ECO:0000313" key="2">
    <source>
        <dbReference type="EMBL" id="SHI74282.1"/>
    </source>
</evidence>
<protein>
    <submittedName>
        <fullName evidence="2">CHAD domain-containing protein</fullName>
    </submittedName>
</protein>
<dbReference type="Pfam" id="PF05235">
    <property type="entry name" value="CHAD"/>
    <property type="match status" value="1"/>
</dbReference>
<dbReference type="STRING" id="1168035.SAMN05444280_105109"/>
<dbReference type="Gene3D" id="1.40.20.10">
    <property type="entry name" value="CHAD domain"/>
    <property type="match status" value="2"/>
</dbReference>
<proteinExistence type="predicted"/>
<dbReference type="OrthoDB" id="1117344at2"/>
<keyword evidence="3" id="KW-1185">Reference proteome</keyword>
<name>A0A1M6DM55_9BACT</name>
<dbReference type="InterPro" id="IPR007899">
    <property type="entry name" value="CHAD_dom"/>
</dbReference>
<reference evidence="2 3" key="1">
    <citation type="submission" date="2016-11" db="EMBL/GenBank/DDBJ databases">
        <authorList>
            <person name="Jaros S."/>
            <person name="Januszkiewicz K."/>
            <person name="Wedrychowicz H."/>
        </authorList>
    </citation>
    <scope>NUCLEOTIDE SEQUENCE [LARGE SCALE GENOMIC DNA]</scope>
    <source>
        <strain evidence="2 3">DSM 27063</strain>
    </source>
</reference>
<dbReference type="PANTHER" id="PTHR39339">
    <property type="entry name" value="SLR1444 PROTEIN"/>
    <property type="match status" value="1"/>
</dbReference>
<feature type="domain" description="CHAD" evidence="1">
    <location>
        <begin position="9"/>
        <end position="268"/>
    </location>
</feature>
<sequence length="289" mass="33875">MTQNAGNKLAHTILRQTERAEYFCSVENISPNITVHELRKIFKRLRSLIRFYEQVPGSEAKSIRKEIKQLGKILSPLRESYVNVELFEKELTGKKLIPERKIKDAEAKLHGKNKKAIDQGFKGKEICKSIGSFFSKLESSITGSENSKVSKVHLVREINNSYLTGYIFFSELPDAPTPEAIHSLRKKLKRLFYQLDFIRLMHPKYFKARSEQLNIINDHLGDDHDLHILAVELRLSDYQFNSEEQQILENQIEHLREMNQLKLWPRLKQFFSELPEEFEEKAEKAFKLD</sequence>
<organism evidence="2 3">
    <name type="scientific">Tangfeifania diversioriginum</name>
    <dbReference type="NCBI Taxonomy" id="1168035"/>
    <lineage>
        <taxon>Bacteria</taxon>
        <taxon>Pseudomonadati</taxon>
        <taxon>Bacteroidota</taxon>
        <taxon>Bacteroidia</taxon>
        <taxon>Marinilabiliales</taxon>
        <taxon>Prolixibacteraceae</taxon>
        <taxon>Tangfeifania</taxon>
    </lineage>
</organism>
<dbReference type="AlphaFoldDB" id="A0A1M6DM55"/>
<dbReference type="EMBL" id="FQZE01000005">
    <property type="protein sequence ID" value="SHI74282.1"/>
    <property type="molecule type" value="Genomic_DNA"/>
</dbReference>
<dbReference type="InterPro" id="IPR038186">
    <property type="entry name" value="CHAD_dom_sf"/>
</dbReference>
<dbReference type="Proteomes" id="UP000184050">
    <property type="component" value="Unassembled WGS sequence"/>
</dbReference>